<proteinExistence type="predicted"/>
<evidence type="ECO:0000313" key="4">
    <source>
        <dbReference type="Proteomes" id="UP001597511"/>
    </source>
</evidence>
<keyword evidence="4" id="KW-1185">Reference proteome</keyword>
<organism evidence="3 4">
    <name type="scientific">Terrimonas rubra</name>
    <dbReference type="NCBI Taxonomy" id="1035890"/>
    <lineage>
        <taxon>Bacteria</taxon>
        <taxon>Pseudomonadati</taxon>
        <taxon>Bacteroidota</taxon>
        <taxon>Chitinophagia</taxon>
        <taxon>Chitinophagales</taxon>
        <taxon>Chitinophagaceae</taxon>
        <taxon>Terrimonas</taxon>
    </lineage>
</organism>
<dbReference type="EMBL" id="JBHUOZ010000003">
    <property type="protein sequence ID" value="MFD2922037.1"/>
    <property type="molecule type" value="Genomic_DNA"/>
</dbReference>
<dbReference type="RefSeq" id="WP_386103354.1">
    <property type="nucleotide sequence ID" value="NZ_JBHUOZ010000003.1"/>
</dbReference>
<evidence type="ECO:0000256" key="1">
    <source>
        <dbReference type="SAM" id="MobiDB-lite"/>
    </source>
</evidence>
<gene>
    <name evidence="3" type="ORF">ACFS6H_20115</name>
</gene>
<dbReference type="Proteomes" id="UP001597511">
    <property type="component" value="Unassembled WGS sequence"/>
</dbReference>
<reference evidence="4" key="1">
    <citation type="journal article" date="2019" name="Int. J. Syst. Evol. Microbiol.">
        <title>The Global Catalogue of Microorganisms (GCM) 10K type strain sequencing project: providing services to taxonomists for standard genome sequencing and annotation.</title>
        <authorList>
            <consortium name="The Broad Institute Genomics Platform"/>
            <consortium name="The Broad Institute Genome Sequencing Center for Infectious Disease"/>
            <person name="Wu L."/>
            <person name="Ma J."/>
        </authorList>
    </citation>
    <scope>NUCLEOTIDE SEQUENCE [LARGE SCALE GENOMIC DNA]</scope>
    <source>
        <strain evidence="4">KCTC 23299</strain>
    </source>
</reference>
<protein>
    <submittedName>
        <fullName evidence="3">Uncharacterized protein</fullName>
    </submittedName>
</protein>
<keyword evidence="2" id="KW-0732">Signal</keyword>
<evidence type="ECO:0000313" key="3">
    <source>
        <dbReference type="EMBL" id="MFD2922037.1"/>
    </source>
</evidence>
<sequence>MKRIVLLLTISCLFIGANAQWVINPYSFGGTPVIPDTAKFNFSLSARPVSGWYNFVMTSRADQTLFSGTDQGITITTTAASGTNWTPEGTSPAATSAQNSAPASTLAGWPGDVGLDYAFNKKSAAPANAAAEHWTVSGLTPFATYKFEWLGSRTTAETSRTCYYTIRDNTGVTTSALHEAKGNTSTIVTLTGVANASGIVYLSGYGGGTTANSLYVYYNALKIYKVTP</sequence>
<feature type="region of interest" description="Disordered" evidence="1">
    <location>
        <begin position="78"/>
        <end position="101"/>
    </location>
</feature>
<evidence type="ECO:0000256" key="2">
    <source>
        <dbReference type="SAM" id="SignalP"/>
    </source>
</evidence>
<feature type="signal peptide" evidence="2">
    <location>
        <begin position="1"/>
        <end position="19"/>
    </location>
</feature>
<feature type="chain" id="PRO_5046401640" evidence="2">
    <location>
        <begin position="20"/>
        <end position="228"/>
    </location>
</feature>
<feature type="compositionally biased region" description="Polar residues" evidence="1">
    <location>
        <begin position="84"/>
        <end position="101"/>
    </location>
</feature>
<comment type="caution">
    <text evidence="3">The sequence shown here is derived from an EMBL/GenBank/DDBJ whole genome shotgun (WGS) entry which is preliminary data.</text>
</comment>
<accession>A0ABW6ADK0</accession>
<name>A0ABW6ADK0_9BACT</name>